<proteinExistence type="predicted"/>
<feature type="domain" description="SLH" evidence="1">
    <location>
        <begin position="99"/>
        <end position="159"/>
    </location>
</feature>
<feature type="domain" description="SLH" evidence="1">
    <location>
        <begin position="161"/>
        <end position="225"/>
    </location>
</feature>
<dbReference type="PANTHER" id="PTHR43308:SF5">
    <property type="entry name" value="S-LAYER PROTEIN _ PEPTIDOGLYCAN ENDO-BETA-N-ACETYLGLUCOSAMINIDASE"/>
    <property type="match status" value="1"/>
</dbReference>
<organism evidence="2 3">
    <name type="scientific">Pseudocalidococcus azoricus BACA0444</name>
    <dbReference type="NCBI Taxonomy" id="2918990"/>
    <lineage>
        <taxon>Bacteria</taxon>
        <taxon>Bacillati</taxon>
        <taxon>Cyanobacteriota</taxon>
        <taxon>Cyanophyceae</taxon>
        <taxon>Acaryochloridales</taxon>
        <taxon>Thermosynechococcaceae</taxon>
        <taxon>Pseudocalidococcus</taxon>
        <taxon>Pseudocalidococcus azoricus</taxon>
    </lineage>
</organism>
<accession>A0AAE4FTB4</accession>
<sequence length="475" mass="50708">MNSYSPWKQTLRTFIGLGIPSLSLSIPFLFPIQAQAQSSFSDVQGIWGQTCIESLVRRNIISGYPDGTFRPNAAVTRAEFAAMLSKAFPTAPINRSANQFSDVQSNFWAYSGIQNSSRTGFLSGYPGNYFRPNENIPRVQALVALASGLNYIPTSSVDVTLENFNDANVIPEYARSAIAAATERQLVVNYPNVRDLQPTQLASRVDIANFLCQATKTGTQAFVPTRYVALAPPQSPTPTPVPAPVRPSLSQAPANIAVGTQIPVRYLDAPLILLAPNETVEINLATTANINDSWGRVAIPRGSLIHGQIQPVQGGSRFVADGLRLKNDQQIPLSATSSVVGKALSLRDPNIINVLRNSAIGSTVAAAVNNLAGNQTIAVMKILPGTVPNYVNTNKGNNPTLTVSRNDLINAAITMGVSAITGGNYNPERLILGPGSTDNSNLNGIVKPVSDDVVAIDAQRDLTLTLHSGLLVRED</sequence>
<dbReference type="PROSITE" id="PS51272">
    <property type="entry name" value="SLH"/>
    <property type="match status" value="3"/>
</dbReference>
<comment type="caution">
    <text evidence="2">The sequence shown here is derived from an EMBL/GenBank/DDBJ whole genome shotgun (WGS) entry which is preliminary data.</text>
</comment>
<dbReference type="RefSeq" id="WP_322879154.1">
    <property type="nucleotide sequence ID" value="NZ_JAVMIP010000018.1"/>
</dbReference>
<evidence type="ECO:0000313" key="2">
    <source>
        <dbReference type="EMBL" id="MDS3861933.1"/>
    </source>
</evidence>
<dbReference type="InterPro" id="IPR051465">
    <property type="entry name" value="Cell_Envelope_Struct_Comp"/>
</dbReference>
<dbReference type="Pfam" id="PF00395">
    <property type="entry name" value="SLH"/>
    <property type="match status" value="2"/>
</dbReference>
<dbReference type="InterPro" id="IPR001119">
    <property type="entry name" value="SLH_dom"/>
</dbReference>
<name>A0AAE4FTB4_9CYAN</name>
<feature type="domain" description="SLH" evidence="1">
    <location>
        <begin position="35"/>
        <end position="98"/>
    </location>
</feature>
<dbReference type="AlphaFoldDB" id="A0AAE4FTB4"/>
<keyword evidence="3" id="KW-1185">Reference proteome</keyword>
<dbReference type="PANTHER" id="PTHR43308">
    <property type="entry name" value="OUTER MEMBRANE PROTEIN ALPHA-RELATED"/>
    <property type="match status" value="1"/>
</dbReference>
<protein>
    <submittedName>
        <fullName evidence="2">S-layer homology domain-containing protein</fullName>
    </submittedName>
</protein>
<dbReference type="EMBL" id="JAVMIP010000018">
    <property type="protein sequence ID" value="MDS3861933.1"/>
    <property type="molecule type" value="Genomic_DNA"/>
</dbReference>
<reference evidence="3" key="1">
    <citation type="submission" date="2023-07" db="EMBL/GenBank/DDBJ databases">
        <authorList>
            <person name="Luz R."/>
            <person name="Cordeiro R."/>
            <person name="Fonseca A."/>
            <person name="Goncalves V."/>
        </authorList>
    </citation>
    <scope>NUCLEOTIDE SEQUENCE [LARGE SCALE GENOMIC DNA]</scope>
    <source>
        <strain evidence="3">BACA0444</strain>
    </source>
</reference>
<gene>
    <name evidence="2" type="ORF">RIF25_14100</name>
</gene>
<dbReference type="Proteomes" id="UP001268256">
    <property type="component" value="Unassembled WGS sequence"/>
</dbReference>
<evidence type="ECO:0000313" key="3">
    <source>
        <dbReference type="Proteomes" id="UP001268256"/>
    </source>
</evidence>
<evidence type="ECO:0000259" key="1">
    <source>
        <dbReference type="PROSITE" id="PS51272"/>
    </source>
</evidence>